<dbReference type="Proteomes" id="UP000252008">
    <property type="component" value="Unassembled WGS sequence"/>
</dbReference>
<gene>
    <name evidence="7" type="ORF">MPP7335_04436</name>
</gene>
<evidence type="ECO:0000259" key="5">
    <source>
        <dbReference type="Pfam" id="PF03446"/>
    </source>
</evidence>
<dbReference type="Pfam" id="PF03446">
    <property type="entry name" value="NAD_binding_2"/>
    <property type="match status" value="1"/>
</dbReference>
<dbReference type="Gene3D" id="3.40.50.720">
    <property type="entry name" value="NAD(P)-binding Rossmann-like Domain"/>
    <property type="match status" value="1"/>
</dbReference>
<feature type="active site" evidence="4">
    <location>
        <position position="177"/>
    </location>
</feature>
<keyword evidence="3" id="KW-0520">NAD</keyword>
<dbReference type="Gene3D" id="1.10.1040.10">
    <property type="entry name" value="N-(1-d-carboxylethyl)-l-norvaline Dehydrogenase, domain 2"/>
    <property type="match status" value="1"/>
</dbReference>
<comment type="similarity">
    <text evidence="1">Belongs to the HIBADH-related family.</text>
</comment>
<proteinExistence type="inferred from homology"/>
<evidence type="ECO:0000256" key="3">
    <source>
        <dbReference type="ARBA" id="ARBA00023027"/>
    </source>
</evidence>
<dbReference type="GO" id="GO:0051287">
    <property type="term" value="F:NAD binding"/>
    <property type="evidence" value="ECO:0007669"/>
    <property type="project" value="InterPro"/>
</dbReference>
<feature type="domain" description="3-hydroxyisobutyrate dehydrogenase-like NAD-binding" evidence="6">
    <location>
        <begin position="171"/>
        <end position="292"/>
    </location>
</feature>
<evidence type="ECO:0000256" key="1">
    <source>
        <dbReference type="ARBA" id="ARBA00009080"/>
    </source>
</evidence>
<accession>A0A375YNL4</accession>
<dbReference type="PANTHER" id="PTHR43060">
    <property type="entry name" value="3-HYDROXYISOBUTYRATE DEHYDROGENASE-LIKE 1, MITOCHONDRIAL-RELATED"/>
    <property type="match status" value="1"/>
</dbReference>
<dbReference type="GO" id="GO:0016491">
    <property type="term" value="F:oxidoreductase activity"/>
    <property type="evidence" value="ECO:0007669"/>
    <property type="project" value="UniProtKB-KW"/>
</dbReference>
<dbReference type="InterPro" id="IPR036291">
    <property type="entry name" value="NAD(P)-bd_dom_sf"/>
</dbReference>
<keyword evidence="8" id="KW-1185">Reference proteome</keyword>
<dbReference type="Pfam" id="PF14833">
    <property type="entry name" value="NAD_binding_11"/>
    <property type="match status" value="1"/>
</dbReference>
<evidence type="ECO:0000313" key="7">
    <source>
        <dbReference type="EMBL" id="SRX82671.1"/>
    </source>
</evidence>
<sequence>MSTDTSAAADRIAVIGLGAMGLPIALRLGEKWTVHGHDVADERRQLAAEEGIRTYDSASAASAAAAVVVLVVRSAPQLEQVLFGSSGIADDLPAGSTILLMSTIGLEAVRDVAARLAPRGLLLVDAPVSGGPVRARSGDLLVTVGGEPTGLAAQCLDHLASTLRIIGPRPGDGQAFKTVNQLLCGIHIAAAAEAIALARALGLDDRATWETLDAGAASSFMLRDRGARMLADYDSDAVHSRVDIFAKDMGIVGQTSRAANLPTPLAAAAEQIYLLGVRQGMAAMDDSTIVDLIAADRDRSS</sequence>
<dbReference type="PANTHER" id="PTHR43060:SF15">
    <property type="entry name" value="3-HYDROXYISOBUTYRATE DEHYDROGENASE-LIKE 1, MITOCHONDRIAL-RELATED"/>
    <property type="match status" value="1"/>
</dbReference>
<evidence type="ECO:0000259" key="6">
    <source>
        <dbReference type="Pfam" id="PF14833"/>
    </source>
</evidence>
<dbReference type="GO" id="GO:0050661">
    <property type="term" value="F:NADP binding"/>
    <property type="evidence" value="ECO:0007669"/>
    <property type="project" value="InterPro"/>
</dbReference>
<dbReference type="RefSeq" id="WP_083144490.1">
    <property type="nucleotide sequence ID" value="NZ_MVID01000015.1"/>
</dbReference>
<dbReference type="EMBL" id="UEGS01000001">
    <property type="protein sequence ID" value="SRX82671.1"/>
    <property type="molecule type" value="Genomic_DNA"/>
</dbReference>
<dbReference type="AlphaFoldDB" id="A0A375YNL4"/>
<dbReference type="PIRSF" id="PIRSF000103">
    <property type="entry name" value="HIBADH"/>
    <property type="match status" value="1"/>
</dbReference>
<dbReference type="InterPro" id="IPR013328">
    <property type="entry name" value="6PGD_dom2"/>
</dbReference>
<evidence type="ECO:0000313" key="8">
    <source>
        <dbReference type="Proteomes" id="UP000252008"/>
    </source>
</evidence>
<name>A0A375YNL4_MYCPF</name>
<dbReference type="InterPro" id="IPR008927">
    <property type="entry name" value="6-PGluconate_DH-like_C_sf"/>
</dbReference>
<dbReference type="InterPro" id="IPR015815">
    <property type="entry name" value="HIBADH-related"/>
</dbReference>
<protein>
    <submittedName>
        <fullName evidence="7">6-phosphogluconate dehydrogenase [Intrasporangium calvum DSM]</fullName>
    </submittedName>
</protein>
<keyword evidence="2" id="KW-0560">Oxidoreductase</keyword>
<dbReference type="SUPFAM" id="SSF51735">
    <property type="entry name" value="NAD(P)-binding Rossmann-fold domains"/>
    <property type="match status" value="1"/>
</dbReference>
<dbReference type="STRING" id="39692.BST38_16870"/>
<evidence type="ECO:0000256" key="4">
    <source>
        <dbReference type="PIRSR" id="PIRSR000103-1"/>
    </source>
</evidence>
<reference evidence="7 8" key="1">
    <citation type="submission" date="2018-05" db="EMBL/GenBank/DDBJ databases">
        <authorList>
            <consortium name="IHU Genomes"/>
        </authorList>
    </citation>
    <scope>NUCLEOTIDE SEQUENCE [LARGE SCALE GENOMIC DNA]</scope>
    <source>
        <strain evidence="7 8">P7335</strain>
    </source>
</reference>
<organism evidence="7 8">
    <name type="scientific">Mycolicibacterium parafortuitum</name>
    <name type="common">Mycobacterium parafortuitum</name>
    <dbReference type="NCBI Taxonomy" id="39692"/>
    <lineage>
        <taxon>Bacteria</taxon>
        <taxon>Bacillati</taxon>
        <taxon>Actinomycetota</taxon>
        <taxon>Actinomycetes</taxon>
        <taxon>Mycobacteriales</taxon>
        <taxon>Mycobacteriaceae</taxon>
        <taxon>Mycolicibacterium</taxon>
    </lineage>
</organism>
<evidence type="ECO:0000256" key="2">
    <source>
        <dbReference type="ARBA" id="ARBA00023002"/>
    </source>
</evidence>
<dbReference type="InterPro" id="IPR029154">
    <property type="entry name" value="HIBADH-like_NADP-bd"/>
</dbReference>
<dbReference type="SUPFAM" id="SSF48179">
    <property type="entry name" value="6-phosphogluconate dehydrogenase C-terminal domain-like"/>
    <property type="match status" value="1"/>
</dbReference>
<feature type="domain" description="6-phosphogluconate dehydrogenase NADP-binding" evidence="5">
    <location>
        <begin position="11"/>
        <end position="161"/>
    </location>
</feature>
<dbReference type="InterPro" id="IPR006115">
    <property type="entry name" value="6PGDH_NADP-bd"/>
</dbReference>